<dbReference type="STRING" id="393003.SAMN05660461_1097"/>
<reference evidence="1 2" key="1">
    <citation type="submission" date="2017-02" db="EMBL/GenBank/DDBJ databases">
        <authorList>
            <person name="Peterson S.W."/>
        </authorList>
    </citation>
    <scope>NUCLEOTIDE SEQUENCE [LARGE SCALE GENOMIC DNA]</scope>
    <source>
        <strain evidence="1 2">DSM 18108</strain>
    </source>
</reference>
<dbReference type="Proteomes" id="UP000190166">
    <property type="component" value="Unassembled WGS sequence"/>
</dbReference>
<evidence type="ECO:0000313" key="1">
    <source>
        <dbReference type="EMBL" id="SKC98092.1"/>
    </source>
</evidence>
<accession>A0A1T5NCM1</accession>
<dbReference type="AlphaFoldDB" id="A0A1T5NCM1"/>
<keyword evidence="2" id="KW-1185">Reference proteome</keyword>
<proteinExistence type="predicted"/>
<dbReference type="EMBL" id="FUZZ01000001">
    <property type="protein sequence ID" value="SKC98092.1"/>
    <property type="molecule type" value="Genomic_DNA"/>
</dbReference>
<protein>
    <submittedName>
        <fullName evidence="1">Uncharacterized protein</fullName>
    </submittedName>
</protein>
<evidence type="ECO:0000313" key="2">
    <source>
        <dbReference type="Proteomes" id="UP000190166"/>
    </source>
</evidence>
<name>A0A1T5NCM1_9BACT</name>
<gene>
    <name evidence="1" type="ORF">SAMN05660461_1097</name>
</gene>
<dbReference type="RefSeq" id="WP_079468386.1">
    <property type="nucleotide sequence ID" value="NZ_FUZZ01000001.1"/>
</dbReference>
<sequence>MAKEKNKPVPVRFDLKLLELLKEEEKIDTPQQALNFLSKFWENNRPATTDFANDFKTLTPVTPVVKKEKTDKEDASSHPSGLSGIDLLIWKAEQREKNNDQEI</sequence>
<organism evidence="1 2">
    <name type="scientific">Chitinophaga ginsengisegetis</name>
    <dbReference type="NCBI Taxonomy" id="393003"/>
    <lineage>
        <taxon>Bacteria</taxon>
        <taxon>Pseudomonadati</taxon>
        <taxon>Bacteroidota</taxon>
        <taxon>Chitinophagia</taxon>
        <taxon>Chitinophagales</taxon>
        <taxon>Chitinophagaceae</taxon>
        <taxon>Chitinophaga</taxon>
    </lineage>
</organism>